<dbReference type="InterPro" id="IPR016461">
    <property type="entry name" value="COMT-like"/>
</dbReference>
<evidence type="ECO:0000313" key="3">
    <source>
        <dbReference type="Proteomes" id="UP001322277"/>
    </source>
</evidence>
<gene>
    <name evidence="2" type="ORF">CDEST_05914</name>
</gene>
<dbReference type="EMBL" id="CP137307">
    <property type="protein sequence ID" value="WQF80900.1"/>
    <property type="molecule type" value="Genomic_DNA"/>
</dbReference>
<dbReference type="SUPFAM" id="SSF53335">
    <property type="entry name" value="S-adenosyl-L-methionine-dependent methyltransferases"/>
    <property type="match status" value="1"/>
</dbReference>
<reference evidence="3" key="1">
    <citation type="journal article" date="2023" name="bioRxiv">
        <title>Complete genome of the Medicago anthracnose fungus, Colletotrichum destructivum, reveals a mini-chromosome-like region within a core chromosome.</title>
        <authorList>
            <person name="Lapalu N."/>
            <person name="Simon A."/>
            <person name="Lu A."/>
            <person name="Plaumann P.-L."/>
            <person name="Amselem J."/>
            <person name="Pigne S."/>
            <person name="Auger A."/>
            <person name="Koch C."/>
            <person name="Dallery J.-F."/>
            <person name="O'Connell R.J."/>
        </authorList>
    </citation>
    <scope>NUCLEOTIDE SEQUENCE [LARGE SCALE GENOMIC DNA]</scope>
    <source>
        <strain evidence="3">CBS 520.97</strain>
    </source>
</reference>
<evidence type="ECO:0000256" key="1">
    <source>
        <dbReference type="SAM" id="MobiDB-lite"/>
    </source>
</evidence>
<evidence type="ECO:0000313" key="2">
    <source>
        <dbReference type="EMBL" id="WQF80900.1"/>
    </source>
</evidence>
<dbReference type="GO" id="GO:0008168">
    <property type="term" value="F:methyltransferase activity"/>
    <property type="evidence" value="ECO:0007669"/>
    <property type="project" value="InterPro"/>
</dbReference>
<sequence>MQGTDMHHLLLHRLNEGLRSASREPDALRQSGYRNPKPDDASSFNLPFGYEGTYWDYIANVGQDGGDNFNQAMTAVTINNLDEIPKLYLFASLDEDGGLIVDVCGGRGQFSREILIAHPRAGLRCVVQYKHALASENHRKSNNVYDNEPSDLVLTLQEHEFLFESSASQDIAAAACLFRHFFHDWPDQACVEILRQIVTVMDERAKSNFDL</sequence>
<dbReference type="AlphaFoldDB" id="A0AAX4ICB2"/>
<dbReference type="PANTHER" id="PTHR43712">
    <property type="entry name" value="PUTATIVE (AFU_ORTHOLOGUE AFUA_4G14580)-RELATED"/>
    <property type="match status" value="1"/>
</dbReference>
<dbReference type="GeneID" id="87942417"/>
<protein>
    <submittedName>
        <fullName evidence="2">O-methyltransferase COMT-type</fullName>
    </submittedName>
</protein>
<dbReference type="KEGG" id="cdet:87942417"/>
<proteinExistence type="predicted"/>
<name>A0AAX4ICB2_9PEZI</name>
<dbReference type="Gene3D" id="3.40.50.150">
    <property type="entry name" value="Vaccinia Virus protein VP39"/>
    <property type="match status" value="1"/>
</dbReference>
<keyword evidence="3" id="KW-1185">Reference proteome</keyword>
<dbReference type="RefSeq" id="XP_062778124.1">
    <property type="nucleotide sequence ID" value="XM_062922073.1"/>
</dbReference>
<organism evidence="2 3">
    <name type="scientific">Colletotrichum destructivum</name>
    <dbReference type="NCBI Taxonomy" id="34406"/>
    <lineage>
        <taxon>Eukaryota</taxon>
        <taxon>Fungi</taxon>
        <taxon>Dikarya</taxon>
        <taxon>Ascomycota</taxon>
        <taxon>Pezizomycotina</taxon>
        <taxon>Sordariomycetes</taxon>
        <taxon>Hypocreomycetidae</taxon>
        <taxon>Glomerellales</taxon>
        <taxon>Glomerellaceae</taxon>
        <taxon>Colletotrichum</taxon>
        <taxon>Colletotrichum destructivum species complex</taxon>
    </lineage>
</organism>
<dbReference type="PROSITE" id="PS51683">
    <property type="entry name" value="SAM_OMT_II"/>
    <property type="match status" value="1"/>
</dbReference>
<dbReference type="InterPro" id="IPR029063">
    <property type="entry name" value="SAM-dependent_MTases_sf"/>
</dbReference>
<dbReference type="PANTHER" id="PTHR43712:SF5">
    <property type="entry name" value="O-METHYLTRANSFERASE ASQN-RELATED"/>
    <property type="match status" value="1"/>
</dbReference>
<feature type="region of interest" description="Disordered" evidence="1">
    <location>
        <begin position="21"/>
        <end position="40"/>
    </location>
</feature>
<dbReference type="Proteomes" id="UP001322277">
    <property type="component" value="Chromosome 3"/>
</dbReference>
<accession>A0AAX4ICB2</accession>